<feature type="transmembrane region" description="Helical" evidence="1">
    <location>
        <begin position="302"/>
        <end position="324"/>
    </location>
</feature>
<feature type="transmembrane region" description="Helical" evidence="1">
    <location>
        <begin position="331"/>
        <end position="351"/>
    </location>
</feature>
<evidence type="ECO:0000256" key="1">
    <source>
        <dbReference type="SAM" id="Phobius"/>
    </source>
</evidence>
<dbReference type="EMBL" id="CP119879">
    <property type="protein sequence ID" value="WFD35815.1"/>
    <property type="molecule type" value="Genomic_DNA"/>
</dbReference>
<evidence type="ECO:0000313" key="3">
    <source>
        <dbReference type="Proteomes" id="UP001219933"/>
    </source>
</evidence>
<proteinExistence type="predicted"/>
<dbReference type="SUPFAM" id="SSF103481">
    <property type="entry name" value="Multidrug resistance efflux transporter EmrE"/>
    <property type="match status" value="1"/>
</dbReference>
<feature type="transmembrane region" description="Helical" evidence="1">
    <location>
        <begin position="142"/>
        <end position="159"/>
    </location>
</feature>
<keyword evidence="1" id="KW-0812">Transmembrane</keyword>
<sequence length="376" mass="40028">MVHPWALPGGKRAVCVFVLVLAAYTLQTESIQYVQRVSGYDKPLTLLYVTHSSFILLLPAYLFVLRVSGRDAKGAVDALRRDIAIHMDHLSSKWGLSHAPLSVAGRAKLFTLVIVILTFGLTLPSLSWFLAVPFTSMGNITAIYNTFSIWALVLAIAVLGEPWKLRDAGAVLLACAGVTLVAYGGASQSYAPASRALLGDGLALLGAVSMAVYETIYRIVATVEDKTQGYALIQGERQPEEEASEENIPVTGEESYAPLPFGMYAISMTTGIGVATMTLFWAPLLAAHILGWETLELPPSTGAVGVIALSIVCGVLFNGAFTVLLSLWGPVLASVSCLLTTVLVQAADVALGMPWTWMSVAGCAIVACGFSLLVWF</sequence>
<dbReference type="AlphaFoldDB" id="A0AAF0ESB8"/>
<keyword evidence="1" id="KW-1133">Transmembrane helix</keyword>
<dbReference type="PANTHER" id="PTHR19346:SF4">
    <property type="entry name" value="SUGAR PHOSPHATE TRANSPORTER DOMAIN-CONTAINING PROTEIN"/>
    <property type="match status" value="1"/>
</dbReference>
<feature type="transmembrane region" description="Helical" evidence="1">
    <location>
        <begin position="44"/>
        <end position="64"/>
    </location>
</feature>
<gene>
    <name evidence="2" type="ORF">MCUN1_002683</name>
</gene>
<protein>
    <recommendedName>
        <fullName evidence="4">EamA domain-containing protein</fullName>
    </recommendedName>
</protein>
<organism evidence="2 3">
    <name type="scientific">Malassezia cuniculi</name>
    <dbReference type="NCBI Taxonomy" id="948313"/>
    <lineage>
        <taxon>Eukaryota</taxon>
        <taxon>Fungi</taxon>
        <taxon>Dikarya</taxon>
        <taxon>Basidiomycota</taxon>
        <taxon>Ustilaginomycotina</taxon>
        <taxon>Malasseziomycetes</taxon>
        <taxon>Malasseziales</taxon>
        <taxon>Malasseziaceae</taxon>
        <taxon>Malassezia</taxon>
    </lineage>
</organism>
<dbReference type="PANTHER" id="PTHR19346">
    <property type="entry name" value="SUGAR PHOSPHATE TRANSPORTER DOMAIN-CONTAINING PROTEIN"/>
    <property type="match status" value="1"/>
</dbReference>
<feature type="transmembrane region" description="Helical" evidence="1">
    <location>
        <begin position="109"/>
        <end position="130"/>
    </location>
</feature>
<dbReference type="Proteomes" id="UP001219933">
    <property type="component" value="Chromosome 3"/>
</dbReference>
<feature type="transmembrane region" description="Helical" evidence="1">
    <location>
        <begin position="261"/>
        <end position="282"/>
    </location>
</feature>
<dbReference type="InterPro" id="IPR037185">
    <property type="entry name" value="EmrE-like"/>
</dbReference>
<evidence type="ECO:0000313" key="2">
    <source>
        <dbReference type="EMBL" id="WFD35815.1"/>
    </source>
</evidence>
<feature type="transmembrane region" description="Helical" evidence="1">
    <location>
        <begin position="357"/>
        <end position="375"/>
    </location>
</feature>
<dbReference type="InterPro" id="IPR026505">
    <property type="entry name" value="Solute_c_fam_35_mem_F3/F4"/>
</dbReference>
<feature type="transmembrane region" description="Helical" evidence="1">
    <location>
        <begin position="197"/>
        <end position="216"/>
    </location>
</feature>
<keyword evidence="3" id="KW-1185">Reference proteome</keyword>
<accession>A0AAF0ESB8</accession>
<evidence type="ECO:0008006" key="4">
    <source>
        <dbReference type="Google" id="ProtNLM"/>
    </source>
</evidence>
<name>A0AAF0ESB8_9BASI</name>
<keyword evidence="1" id="KW-0472">Membrane</keyword>
<feature type="transmembrane region" description="Helical" evidence="1">
    <location>
        <begin position="171"/>
        <end position="191"/>
    </location>
</feature>
<reference evidence="2" key="1">
    <citation type="submission" date="2023-03" db="EMBL/GenBank/DDBJ databases">
        <title>Mating type loci evolution in Malassezia.</title>
        <authorList>
            <person name="Coelho M.A."/>
        </authorList>
    </citation>
    <scope>NUCLEOTIDE SEQUENCE</scope>
    <source>
        <strain evidence="2">CBS 11721</strain>
    </source>
</reference>